<dbReference type="InterPro" id="IPR051906">
    <property type="entry name" value="TolC-like"/>
</dbReference>
<dbReference type="GO" id="GO:1990281">
    <property type="term" value="C:efflux pump complex"/>
    <property type="evidence" value="ECO:0007669"/>
    <property type="project" value="TreeGrafter"/>
</dbReference>
<evidence type="ECO:0000256" key="5">
    <source>
        <dbReference type="ARBA" id="ARBA00022692"/>
    </source>
</evidence>
<comment type="caution">
    <text evidence="8">The sequence shown here is derived from an EMBL/GenBank/DDBJ whole genome shotgun (WGS) entry which is preliminary data.</text>
</comment>
<evidence type="ECO:0000313" key="9">
    <source>
        <dbReference type="Proteomes" id="UP000298517"/>
    </source>
</evidence>
<evidence type="ECO:0000256" key="2">
    <source>
        <dbReference type="ARBA" id="ARBA00007613"/>
    </source>
</evidence>
<dbReference type="PANTHER" id="PTHR30026">
    <property type="entry name" value="OUTER MEMBRANE PROTEIN TOLC"/>
    <property type="match status" value="1"/>
</dbReference>
<evidence type="ECO:0000256" key="3">
    <source>
        <dbReference type="ARBA" id="ARBA00022448"/>
    </source>
</evidence>
<dbReference type="SUPFAM" id="SSF56954">
    <property type="entry name" value="Outer membrane efflux proteins (OEP)"/>
    <property type="match status" value="1"/>
</dbReference>
<keyword evidence="5" id="KW-0812">Transmembrane</keyword>
<keyword evidence="6" id="KW-0472">Membrane</keyword>
<gene>
    <name evidence="8" type="ORF">E2488_01295</name>
</gene>
<reference evidence="8 9" key="1">
    <citation type="journal article" date="2011" name="J. Microbiol.">
        <title>Gramella jeungdoensis sp. nov., isolated from a solar saltern in Korea.</title>
        <authorList>
            <person name="Joung Y."/>
            <person name="Kim H."/>
            <person name="Jang T."/>
            <person name="Ahn T.S."/>
            <person name="Joh K."/>
        </authorList>
    </citation>
    <scope>NUCLEOTIDE SEQUENCE [LARGE SCALE GENOMIC DNA]</scope>
    <source>
        <strain evidence="8 9">KCTC 23123</strain>
    </source>
</reference>
<keyword evidence="7" id="KW-0998">Cell outer membrane</keyword>
<evidence type="ECO:0000256" key="7">
    <source>
        <dbReference type="ARBA" id="ARBA00023237"/>
    </source>
</evidence>
<keyword evidence="9" id="KW-1185">Reference proteome</keyword>
<dbReference type="Pfam" id="PF02321">
    <property type="entry name" value="OEP"/>
    <property type="match status" value="1"/>
</dbReference>
<dbReference type="GO" id="GO:0015562">
    <property type="term" value="F:efflux transmembrane transporter activity"/>
    <property type="evidence" value="ECO:0007669"/>
    <property type="project" value="InterPro"/>
</dbReference>
<dbReference type="InterPro" id="IPR003423">
    <property type="entry name" value="OMP_efflux"/>
</dbReference>
<dbReference type="EMBL" id="SNQI01000001">
    <property type="protein sequence ID" value="TEW76513.1"/>
    <property type="molecule type" value="Genomic_DNA"/>
</dbReference>
<dbReference type="OrthoDB" id="916581at2"/>
<protein>
    <submittedName>
        <fullName evidence="8">TolC family protein</fullName>
    </submittedName>
</protein>
<evidence type="ECO:0000313" key="8">
    <source>
        <dbReference type="EMBL" id="TEW76513.1"/>
    </source>
</evidence>
<dbReference type="AlphaFoldDB" id="A0A4Y8AVD9"/>
<comment type="similarity">
    <text evidence="2">Belongs to the outer membrane factor (OMF) (TC 1.B.17) family.</text>
</comment>
<accession>A0A4Y8AVD9</accession>
<sequence length="438" mass="50056">MYKIKYFLGLLFILIYSIGFSQEIYSQKFSIDEIVKLAIENNQKLKVSKKSVDIAQQQTEIYKQNQLPNVSFNATAMYLGDVEILDKDFSKQTTVDMPHFGNTFSLQAQQLIYKGNAINNSIKVGSLQEQLANLNVDNDAIVIKFLVISNYLDLYKLYNQKQVFLENIKLAQKRIENVNSFYKQGMVTRNEVVRGDLLLASLNQAVVTINNNITILNYQLTTALGLPNNIEIIPEDETLKLDTSLQDFNTYQDLLLNKHPLIKSVQLQEKLAETGLIITKSEKLPVVAGFAGYNMQRPLTNSIPIIDMYSNSWQVGVSLNYNIESLYKTSKKEALDKLKIEQVQELKTLTEQNLQIAIKAAYLKYNEAISQKVTYFESKRLANENYKIIENKYLNQLALITDMLDASNAKLEAELQYVNSEINSIYAYYNLLKTTGEL</sequence>
<keyword evidence="4" id="KW-1134">Transmembrane beta strand</keyword>
<dbReference type="PANTHER" id="PTHR30026:SF23">
    <property type="entry name" value="TO APRF-PUTATIVE OUTER MEMBRANE EFFLUX PROTEIN OR SECRETED ALKALINE PHOSPHATASE-RELATED"/>
    <property type="match status" value="1"/>
</dbReference>
<dbReference type="RefSeq" id="WP_134246525.1">
    <property type="nucleotide sequence ID" value="NZ_SNQI01000001.1"/>
</dbReference>
<dbReference type="GO" id="GO:0009279">
    <property type="term" value="C:cell outer membrane"/>
    <property type="evidence" value="ECO:0007669"/>
    <property type="project" value="UniProtKB-SubCell"/>
</dbReference>
<keyword evidence="3" id="KW-0813">Transport</keyword>
<proteinExistence type="inferred from homology"/>
<comment type="subcellular location">
    <subcellularLocation>
        <location evidence="1">Cell outer membrane</location>
    </subcellularLocation>
</comment>
<dbReference type="GO" id="GO:0015288">
    <property type="term" value="F:porin activity"/>
    <property type="evidence" value="ECO:0007669"/>
    <property type="project" value="TreeGrafter"/>
</dbReference>
<dbReference type="Gene3D" id="1.20.1600.10">
    <property type="entry name" value="Outer membrane efflux proteins (OEP)"/>
    <property type="match status" value="1"/>
</dbReference>
<evidence type="ECO:0000256" key="6">
    <source>
        <dbReference type="ARBA" id="ARBA00023136"/>
    </source>
</evidence>
<organism evidence="8 9">
    <name type="scientific">Gramella jeungdoensis</name>
    <dbReference type="NCBI Taxonomy" id="708091"/>
    <lineage>
        <taxon>Bacteria</taxon>
        <taxon>Pseudomonadati</taxon>
        <taxon>Bacteroidota</taxon>
        <taxon>Flavobacteriia</taxon>
        <taxon>Flavobacteriales</taxon>
        <taxon>Flavobacteriaceae</taxon>
        <taxon>Christiangramia</taxon>
    </lineage>
</organism>
<name>A0A4Y8AVD9_9FLAO</name>
<evidence type="ECO:0000256" key="4">
    <source>
        <dbReference type="ARBA" id="ARBA00022452"/>
    </source>
</evidence>
<dbReference type="Proteomes" id="UP000298517">
    <property type="component" value="Unassembled WGS sequence"/>
</dbReference>
<evidence type="ECO:0000256" key="1">
    <source>
        <dbReference type="ARBA" id="ARBA00004442"/>
    </source>
</evidence>